<evidence type="ECO:0000313" key="1">
    <source>
        <dbReference type="EMBL" id="GAG37305.1"/>
    </source>
</evidence>
<dbReference type="SUPFAM" id="SSF52091">
    <property type="entry name" value="SpoIIaa-like"/>
    <property type="match status" value="1"/>
</dbReference>
<proteinExistence type="predicted"/>
<dbReference type="EMBL" id="BARS01040586">
    <property type="protein sequence ID" value="GAG37305.1"/>
    <property type="molecule type" value="Genomic_DNA"/>
</dbReference>
<comment type="caution">
    <text evidence="1">The sequence shown here is derived from an EMBL/GenBank/DDBJ whole genome shotgun (WGS) entry which is preliminary data.</text>
</comment>
<dbReference type="InterPro" id="IPR036513">
    <property type="entry name" value="STAS_dom_sf"/>
</dbReference>
<organism evidence="1">
    <name type="scientific">marine sediment metagenome</name>
    <dbReference type="NCBI Taxonomy" id="412755"/>
    <lineage>
        <taxon>unclassified sequences</taxon>
        <taxon>metagenomes</taxon>
        <taxon>ecological metagenomes</taxon>
    </lineage>
</organism>
<name>X0X2P8_9ZZZZ</name>
<dbReference type="AlphaFoldDB" id="X0X2P8"/>
<sequence>MGARDPVLTSYEIDSERRVIVVTVRGELRDEDFLEIHERLRTEPRLEPDFGLLIDLQGATGRDVTIGGVQNLIALPLLLSPKARRAIVVQSDLGFGMSRMYELQRRDLTETIGIFRDVDEAQRWLDEGGA</sequence>
<protein>
    <recommendedName>
        <fullName evidence="2">STAS/SEC14 domain-containing protein</fullName>
    </recommendedName>
</protein>
<evidence type="ECO:0008006" key="2">
    <source>
        <dbReference type="Google" id="ProtNLM"/>
    </source>
</evidence>
<accession>X0X2P8</accession>
<gene>
    <name evidence="1" type="ORF">S01H1_61839</name>
</gene>
<reference evidence="1" key="1">
    <citation type="journal article" date="2014" name="Front. Microbiol.">
        <title>High frequency of phylogenetically diverse reductive dehalogenase-homologous genes in deep subseafloor sedimentary metagenomes.</title>
        <authorList>
            <person name="Kawai M."/>
            <person name="Futagami T."/>
            <person name="Toyoda A."/>
            <person name="Takaki Y."/>
            <person name="Nishi S."/>
            <person name="Hori S."/>
            <person name="Arai W."/>
            <person name="Tsubouchi T."/>
            <person name="Morono Y."/>
            <person name="Uchiyama I."/>
            <person name="Ito T."/>
            <person name="Fujiyama A."/>
            <person name="Inagaki F."/>
            <person name="Takami H."/>
        </authorList>
    </citation>
    <scope>NUCLEOTIDE SEQUENCE</scope>
    <source>
        <strain evidence="1">Expedition CK06-06</strain>
    </source>
</reference>